<name>A0A843WVZ1_COLES</name>
<evidence type="ECO:0000313" key="1">
    <source>
        <dbReference type="EMBL" id="MQM12086.1"/>
    </source>
</evidence>
<evidence type="ECO:0000313" key="2">
    <source>
        <dbReference type="Proteomes" id="UP000652761"/>
    </source>
</evidence>
<organism evidence="1 2">
    <name type="scientific">Colocasia esculenta</name>
    <name type="common">Wild taro</name>
    <name type="synonym">Arum esculentum</name>
    <dbReference type="NCBI Taxonomy" id="4460"/>
    <lineage>
        <taxon>Eukaryota</taxon>
        <taxon>Viridiplantae</taxon>
        <taxon>Streptophyta</taxon>
        <taxon>Embryophyta</taxon>
        <taxon>Tracheophyta</taxon>
        <taxon>Spermatophyta</taxon>
        <taxon>Magnoliopsida</taxon>
        <taxon>Liliopsida</taxon>
        <taxon>Araceae</taxon>
        <taxon>Aroideae</taxon>
        <taxon>Colocasieae</taxon>
        <taxon>Colocasia</taxon>
    </lineage>
</organism>
<proteinExistence type="predicted"/>
<dbReference type="Proteomes" id="UP000652761">
    <property type="component" value="Unassembled WGS sequence"/>
</dbReference>
<dbReference type="InterPro" id="IPR004252">
    <property type="entry name" value="Probable_transposase_24"/>
</dbReference>
<keyword evidence="2" id="KW-1185">Reference proteome</keyword>
<comment type="caution">
    <text evidence="1">The sequence shown here is derived from an EMBL/GenBank/DDBJ whole genome shotgun (WGS) entry which is preliminary data.</text>
</comment>
<sequence length="208" mass="24429">MLKHMTAMHKDWRGMLKLKYYKGKTFDDVVTSVPPTVDQLDWQTMCEKWNTREKQDIAERNRQNRAHQSMTYLWGRMSIYQLRDDFVKTHQHVSDHMEIFRMGRCKDLPDGTQWWVDDESNDHFVREDDPDDDSCLQSDDVAPVSAEDTFIHKIGLAVFIARIRMRCSAIGTGRERDRVPHAATTLRCSSCNSSCRIYVRRGAEIARR</sequence>
<dbReference type="AlphaFoldDB" id="A0A843WVZ1"/>
<reference evidence="1" key="1">
    <citation type="submission" date="2017-07" db="EMBL/GenBank/DDBJ databases">
        <title>Taro Niue Genome Assembly and Annotation.</title>
        <authorList>
            <person name="Atibalentja N."/>
            <person name="Keating K."/>
            <person name="Fields C.J."/>
        </authorList>
    </citation>
    <scope>NUCLEOTIDE SEQUENCE</scope>
    <source>
        <strain evidence="1">Niue_2</strain>
        <tissue evidence="1">Leaf</tissue>
    </source>
</reference>
<dbReference type="Pfam" id="PF03004">
    <property type="entry name" value="Transposase_24"/>
    <property type="match status" value="1"/>
</dbReference>
<protein>
    <submittedName>
        <fullName evidence="1">Uncharacterized protein</fullName>
    </submittedName>
</protein>
<gene>
    <name evidence="1" type="ORF">Taro_045000</name>
</gene>
<accession>A0A843WVZ1</accession>
<dbReference type="EMBL" id="NMUH01005192">
    <property type="protein sequence ID" value="MQM12086.1"/>
    <property type="molecule type" value="Genomic_DNA"/>
</dbReference>